<proteinExistence type="inferred from homology"/>
<feature type="binding site" evidence="12">
    <location>
        <position position="152"/>
    </location>
    <ligand>
        <name>pyridoxal 5'-phosphate</name>
        <dbReference type="ChEBI" id="CHEBI:597326"/>
    </ligand>
</feature>
<dbReference type="STRING" id="45056.Lade_0865"/>
<evidence type="ECO:0000256" key="9">
    <source>
        <dbReference type="ARBA" id="ARBA00023299"/>
    </source>
</evidence>
<evidence type="ECO:0000256" key="6">
    <source>
        <dbReference type="ARBA" id="ARBA00022679"/>
    </source>
</evidence>
<evidence type="ECO:0000313" key="15">
    <source>
        <dbReference type="Proteomes" id="UP000054859"/>
    </source>
</evidence>
<feature type="binding site" evidence="12">
    <location>
        <position position="194"/>
    </location>
    <ligand>
        <name>pyridoxal 5'-phosphate</name>
        <dbReference type="ChEBI" id="CHEBI:597326"/>
    </ligand>
</feature>
<comment type="caution">
    <text evidence="14">The sequence shown here is derived from an EMBL/GenBank/DDBJ whole genome shotgun (WGS) entry which is preliminary data.</text>
</comment>
<keyword evidence="8 12" id="KW-0664">Pyridoxine biosynthesis</keyword>
<comment type="subunit">
    <text evidence="12">Homodimer.</text>
</comment>
<keyword evidence="5 12" id="KW-0028">Amino-acid biosynthesis</keyword>
<protein>
    <recommendedName>
        <fullName evidence="12">Phosphoserine aminotransferase</fullName>
        <ecNumber evidence="12">2.6.1.52</ecNumber>
    </recommendedName>
    <alternativeName>
        <fullName evidence="12">Phosphohydroxythreonine aminotransferase</fullName>
        <shortName evidence="12">PSAT</shortName>
    </alternativeName>
</protein>
<evidence type="ECO:0000256" key="8">
    <source>
        <dbReference type="ARBA" id="ARBA00023096"/>
    </source>
</evidence>
<dbReference type="FunFam" id="3.90.1150.10:FF:000006">
    <property type="entry name" value="Phosphoserine aminotransferase"/>
    <property type="match status" value="1"/>
</dbReference>
<dbReference type="PIRSF" id="PIRSF000525">
    <property type="entry name" value="SerC"/>
    <property type="match status" value="1"/>
</dbReference>
<dbReference type="SUPFAM" id="SSF53383">
    <property type="entry name" value="PLP-dependent transferases"/>
    <property type="match status" value="1"/>
</dbReference>
<dbReference type="AlphaFoldDB" id="A0A0W0R534"/>
<dbReference type="InterPro" id="IPR015424">
    <property type="entry name" value="PyrdxlP-dep_Trfase"/>
</dbReference>
<evidence type="ECO:0000256" key="7">
    <source>
        <dbReference type="ARBA" id="ARBA00022898"/>
    </source>
</evidence>
<reference evidence="14 15" key="1">
    <citation type="submission" date="2015-11" db="EMBL/GenBank/DDBJ databases">
        <title>Identification of large and diverse effector repertoires of 38 Legionella species.</title>
        <authorList>
            <person name="Burstein D."/>
            <person name="Amaro F."/>
            <person name="Zusman T."/>
            <person name="Lifshitz Z."/>
            <person name="Cohen O."/>
            <person name="Gilbert J.A."/>
            <person name="Pupko T."/>
            <person name="Shuman H.A."/>
            <person name="Segal G."/>
        </authorList>
    </citation>
    <scope>NUCLEOTIDE SEQUENCE [LARGE SCALE GENOMIC DNA]</scope>
    <source>
        <strain evidence="14 15">1762-AUS-E</strain>
    </source>
</reference>
<dbReference type="PANTHER" id="PTHR43247">
    <property type="entry name" value="PHOSPHOSERINE AMINOTRANSFERASE"/>
    <property type="match status" value="1"/>
</dbReference>
<comment type="caution">
    <text evidence="12">Lacks conserved residue(s) required for the propagation of feature annotation.</text>
</comment>
<dbReference type="NCBIfam" id="NF003764">
    <property type="entry name" value="PRK05355.1"/>
    <property type="match status" value="1"/>
</dbReference>
<dbReference type="GO" id="GO:0008615">
    <property type="term" value="P:pyridoxine biosynthetic process"/>
    <property type="evidence" value="ECO:0007669"/>
    <property type="project" value="UniProtKB-UniRule"/>
</dbReference>
<dbReference type="GO" id="GO:0006564">
    <property type="term" value="P:L-serine biosynthetic process"/>
    <property type="evidence" value="ECO:0007669"/>
    <property type="project" value="UniProtKB-UniRule"/>
</dbReference>
<dbReference type="Gene3D" id="3.40.640.10">
    <property type="entry name" value="Type I PLP-dependent aspartate aminotransferase-like (Major domain)"/>
    <property type="match status" value="1"/>
</dbReference>
<dbReference type="GO" id="GO:0004648">
    <property type="term" value="F:O-phospho-L-serine:2-oxoglutarate aminotransferase activity"/>
    <property type="evidence" value="ECO:0007669"/>
    <property type="project" value="UniProtKB-UniRule"/>
</dbReference>
<dbReference type="RefSeq" id="WP_058461902.1">
    <property type="nucleotide sequence ID" value="NZ_CAAAHS010000005.1"/>
</dbReference>
<keyword evidence="9 12" id="KW-0718">Serine biosynthesis</keyword>
<evidence type="ECO:0000256" key="10">
    <source>
        <dbReference type="ARBA" id="ARBA00047630"/>
    </source>
</evidence>
<dbReference type="InterPro" id="IPR015422">
    <property type="entry name" value="PyrdxlP-dep_Trfase_small"/>
</dbReference>
<evidence type="ECO:0000256" key="5">
    <source>
        <dbReference type="ARBA" id="ARBA00022605"/>
    </source>
</evidence>
<comment type="subcellular location">
    <subcellularLocation>
        <location evidence="12">Cytoplasm</location>
    </subcellularLocation>
</comment>
<evidence type="ECO:0000256" key="3">
    <source>
        <dbReference type="ARBA" id="ARBA00006904"/>
    </source>
</evidence>
<feature type="binding site" evidence="12">
    <location>
        <begin position="77"/>
        <end position="78"/>
    </location>
    <ligand>
        <name>pyridoxal 5'-phosphate</name>
        <dbReference type="ChEBI" id="CHEBI:597326"/>
    </ligand>
</feature>
<dbReference type="InterPro" id="IPR015421">
    <property type="entry name" value="PyrdxlP-dep_Trfase_major"/>
</dbReference>
<comment type="function">
    <text evidence="12">Catalyzes the reversible conversion of 3-phosphohydroxypyruvate to phosphoserine and of 3-hydroxy-2-oxo-4-phosphonooxybutanoate to phosphohydroxythreonine.</text>
</comment>
<comment type="catalytic activity">
    <reaction evidence="10 12">
        <text>4-(phosphooxy)-L-threonine + 2-oxoglutarate = (R)-3-hydroxy-2-oxo-4-phosphooxybutanoate + L-glutamate</text>
        <dbReference type="Rhea" id="RHEA:16573"/>
        <dbReference type="ChEBI" id="CHEBI:16810"/>
        <dbReference type="ChEBI" id="CHEBI:29985"/>
        <dbReference type="ChEBI" id="CHEBI:58452"/>
        <dbReference type="ChEBI" id="CHEBI:58538"/>
        <dbReference type="EC" id="2.6.1.52"/>
    </reaction>
</comment>
<dbReference type="FunFam" id="3.40.640.10:FF:000010">
    <property type="entry name" value="Phosphoserine aminotransferase"/>
    <property type="match status" value="1"/>
</dbReference>
<feature type="domain" description="Aminotransferase class V" evidence="13">
    <location>
        <begin position="6"/>
        <end position="348"/>
    </location>
</feature>
<keyword evidence="12" id="KW-0963">Cytoplasm</keyword>
<comment type="similarity">
    <text evidence="3 12">Belongs to the class-V pyridoxal-phosphate-dependent aminotransferase family. SerC subfamily.</text>
</comment>
<dbReference type="EC" id="2.6.1.52" evidence="12"/>
<organism evidence="14 15">
    <name type="scientific">Legionella adelaidensis</name>
    <dbReference type="NCBI Taxonomy" id="45056"/>
    <lineage>
        <taxon>Bacteria</taxon>
        <taxon>Pseudomonadati</taxon>
        <taxon>Pseudomonadota</taxon>
        <taxon>Gammaproteobacteria</taxon>
        <taxon>Legionellales</taxon>
        <taxon>Legionellaceae</taxon>
        <taxon>Legionella</taxon>
    </lineage>
</organism>
<dbReference type="Gene3D" id="3.90.1150.10">
    <property type="entry name" value="Aspartate Aminotransferase, domain 1"/>
    <property type="match status" value="1"/>
</dbReference>
<evidence type="ECO:0000313" key="14">
    <source>
        <dbReference type="EMBL" id="KTC66207.1"/>
    </source>
</evidence>
<evidence type="ECO:0000256" key="2">
    <source>
        <dbReference type="ARBA" id="ARBA00005099"/>
    </source>
</evidence>
<comment type="cofactor">
    <cofactor evidence="12">
        <name>pyridoxal 5'-phosphate</name>
        <dbReference type="ChEBI" id="CHEBI:597326"/>
    </cofactor>
    <text evidence="12">Binds 1 pyridoxal phosphate per subunit.</text>
</comment>
<accession>A0A0W0R534</accession>
<gene>
    <name evidence="12 14" type="primary">serC</name>
    <name evidence="14" type="ORF">Lade_0865</name>
</gene>
<dbReference type="UniPathway" id="UPA00244">
    <property type="reaction ID" value="UER00311"/>
</dbReference>
<keyword evidence="6 12" id="KW-0808">Transferase</keyword>
<dbReference type="PANTHER" id="PTHR43247:SF1">
    <property type="entry name" value="PHOSPHOSERINE AMINOTRANSFERASE"/>
    <property type="match status" value="1"/>
</dbReference>
<comment type="pathway">
    <text evidence="1 12">Cofactor biosynthesis; pyridoxine 5'-phosphate biosynthesis; pyridoxine 5'-phosphate from D-erythrose 4-phosphate: step 3/5.</text>
</comment>
<dbReference type="OrthoDB" id="9809412at2"/>
<dbReference type="InterPro" id="IPR022278">
    <property type="entry name" value="Pser_aminoTfrase"/>
</dbReference>
<dbReference type="PATRIC" id="fig|45056.6.peg.895"/>
<name>A0A0W0R534_9GAMM</name>
<feature type="binding site" evidence="12">
    <location>
        <position position="103"/>
    </location>
    <ligand>
        <name>pyridoxal 5'-phosphate</name>
        <dbReference type="ChEBI" id="CHEBI:597326"/>
    </ligand>
</feature>
<sequence>MKSRGYNFGAGPAALPQEILVEAQRELLNWNEQGMSILEIGHRTPEFRTLLQEIEQDFRDLLHIPNDYAVLFMGGSARNHFAMLPLNFVSPDKKAGYLITGLWSELAYKECARFKPTYCVASNSENRNMTPPPESWEIKQNTAYLYFTNNETVDGIRLPEVPKVGLPLIVDMTSSLLTEPINVRDYAVIFAGVQKNIANAGMTILIVQKQFLQTITETHLPAILDYRVHVENHSLYATPPVFNCYLAGKMFKWLKAKGGVDTFYHENVKKSQKLYQYIDASDFFYCPVEESARSLVNVCFYMKDSSLEDEFLLKAKENGLLALKGHRTRGGLRASLYNAMPLEGVDALIQFMQDFSRKYY</sequence>
<comment type="catalytic activity">
    <reaction evidence="11 12">
        <text>O-phospho-L-serine + 2-oxoglutarate = 3-phosphooxypyruvate + L-glutamate</text>
        <dbReference type="Rhea" id="RHEA:14329"/>
        <dbReference type="ChEBI" id="CHEBI:16810"/>
        <dbReference type="ChEBI" id="CHEBI:18110"/>
        <dbReference type="ChEBI" id="CHEBI:29985"/>
        <dbReference type="ChEBI" id="CHEBI:57524"/>
        <dbReference type="EC" id="2.6.1.52"/>
    </reaction>
</comment>
<dbReference type="InterPro" id="IPR000192">
    <property type="entry name" value="Aminotrans_V_dom"/>
</dbReference>
<dbReference type="Proteomes" id="UP000054859">
    <property type="component" value="Unassembled WGS sequence"/>
</dbReference>
<evidence type="ECO:0000259" key="13">
    <source>
        <dbReference type="Pfam" id="PF00266"/>
    </source>
</evidence>
<keyword evidence="4 12" id="KW-0032">Aminotransferase</keyword>
<evidence type="ECO:0000256" key="11">
    <source>
        <dbReference type="ARBA" id="ARBA00049007"/>
    </source>
</evidence>
<dbReference type="EMBL" id="LNKA01000001">
    <property type="protein sequence ID" value="KTC66207.1"/>
    <property type="molecule type" value="Genomic_DNA"/>
</dbReference>
<dbReference type="HAMAP" id="MF_00160">
    <property type="entry name" value="SerC_aminotrans_5"/>
    <property type="match status" value="1"/>
</dbReference>
<keyword evidence="15" id="KW-1185">Reference proteome</keyword>
<feature type="binding site" evidence="12">
    <location>
        <position position="43"/>
    </location>
    <ligand>
        <name>L-glutamate</name>
        <dbReference type="ChEBI" id="CHEBI:29985"/>
    </ligand>
</feature>
<evidence type="ECO:0000256" key="4">
    <source>
        <dbReference type="ARBA" id="ARBA00022576"/>
    </source>
</evidence>
<dbReference type="GO" id="GO:0005737">
    <property type="term" value="C:cytoplasm"/>
    <property type="evidence" value="ECO:0007669"/>
    <property type="project" value="UniProtKB-SubCell"/>
</dbReference>
<evidence type="ECO:0000256" key="12">
    <source>
        <dbReference type="HAMAP-Rule" id="MF_00160"/>
    </source>
</evidence>
<dbReference type="GO" id="GO:0030170">
    <property type="term" value="F:pyridoxal phosphate binding"/>
    <property type="evidence" value="ECO:0007669"/>
    <property type="project" value="UniProtKB-UniRule"/>
</dbReference>
<dbReference type="Pfam" id="PF00266">
    <property type="entry name" value="Aminotran_5"/>
    <property type="match status" value="1"/>
</dbReference>
<keyword evidence="7 12" id="KW-0663">Pyridoxal phosphate</keyword>
<feature type="modified residue" description="N6-(pyridoxal phosphate)lysine" evidence="12">
    <location>
        <position position="195"/>
    </location>
</feature>
<evidence type="ECO:0000256" key="1">
    <source>
        <dbReference type="ARBA" id="ARBA00004915"/>
    </source>
</evidence>
<comment type="pathway">
    <text evidence="2 12">Amino-acid biosynthesis; L-serine biosynthesis; L-serine from 3-phospho-D-glycerate: step 2/3.</text>
</comment>
<feature type="binding site" evidence="12">
    <location>
        <position position="171"/>
    </location>
    <ligand>
        <name>pyridoxal 5'-phosphate</name>
        <dbReference type="ChEBI" id="CHEBI:597326"/>
    </ligand>
</feature>
<dbReference type="UniPathway" id="UPA00135">
    <property type="reaction ID" value="UER00197"/>
</dbReference>